<comment type="caution">
    <text evidence="2">The sequence shown here is derived from an EMBL/GenBank/DDBJ whole genome shotgun (WGS) entry which is preliminary data.</text>
</comment>
<name>A0ABR4SPZ1_BARQI</name>
<evidence type="ECO:0000313" key="2">
    <source>
        <dbReference type="EMBL" id="KEC66211.1"/>
    </source>
</evidence>
<gene>
    <name evidence="2" type="ORF">O7U_00742</name>
</gene>
<sequence>MMINNNFFDKSMKRKLQTKTPIASLHKISAFGTFSLARLLFYRIGKETG</sequence>
<dbReference type="EMBL" id="AHPD01000007">
    <property type="protein sequence ID" value="KEC66211.1"/>
    <property type="molecule type" value="Genomic_DNA"/>
</dbReference>
<keyword evidence="1" id="KW-1133">Transmembrane helix</keyword>
<evidence type="ECO:0000313" key="3">
    <source>
        <dbReference type="Proteomes" id="UP000027143"/>
    </source>
</evidence>
<organism evidence="2 3">
    <name type="scientific">Bartonella quintana JK 68</name>
    <dbReference type="NCBI Taxonomy" id="1134503"/>
    <lineage>
        <taxon>Bacteria</taxon>
        <taxon>Pseudomonadati</taxon>
        <taxon>Pseudomonadota</taxon>
        <taxon>Alphaproteobacteria</taxon>
        <taxon>Hyphomicrobiales</taxon>
        <taxon>Bartonellaceae</taxon>
        <taxon>Bartonella</taxon>
    </lineage>
</organism>
<protein>
    <submittedName>
        <fullName evidence="2">Uncharacterized protein</fullName>
    </submittedName>
</protein>
<accession>A0ABR4SPZ1</accession>
<keyword evidence="1" id="KW-0472">Membrane</keyword>
<proteinExistence type="predicted"/>
<keyword evidence="1" id="KW-0812">Transmembrane</keyword>
<reference evidence="2 3" key="1">
    <citation type="submission" date="2012-04" db="EMBL/GenBank/DDBJ databases">
        <title>The Genome Sequence of Bartonella quintana JK 68.</title>
        <authorList>
            <consortium name="The Broad Institute Genome Sequencing Platform"/>
            <consortium name="The Broad Institute Genome Sequencing Center for Infectious Disease"/>
            <person name="Feldgarden M."/>
            <person name="Kirby J."/>
            <person name="Kosoy M."/>
            <person name="Birtles R."/>
            <person name="Probert W.S."/>
            <person name="Chiaraviglio L."/>
            <person name="Walker B."/>
            <person name="Young S.K."/>
            <person name="Zeng Q."/>
            <person name="Gargeya S."/>
            <person name="Fitzgerald M."/>
            <person name="Haas B."/>
            <person name="Abouelleil A."/>
            <person name="Alvarado L."/>
            <person name="Arachchi H.M."/>
            <person name="Berlin A.M."/>
            <person name="Chapman S.B."/>
            <person name="Goldberg J."/>
            <person name="Griggs A."/>
            <person name="Gujja S."/>
            <person name="Hansen M."/>
            <person name="Howarth C."/>
            <person name="Imamovic A."/>
            <person name="Larimer J."/>
            <person name="McCowen C."/>
            <person name="Montmayeur A."/>
            <person name="Murphy C."/>
            <person name="Neiman D."/>
            <person name="Pearson M."/>
            <person name="Priest M."/>
            <person name="Roberts A."/>
            <person name="Saif S."/>
            <person name="Shea T."/>
            <person name="Sisk P."/>
            <person name="Sykes S."/>
            <person name="Wortman J."/>
            <person name="Nusbaum C."/>
            <person name="Birren B."/>
        </authorList>
    </citation>
    <scope>NUCLEOTIDE SEQUENCE [LARGE SCALE GENOMIC DNA]</scope>
    <source>
        <strain evidence="2 3">JK 68</strain>
    </source>
</reference>
<keyword evidence="3" id="KW-1185">Reference proteome</keyword>
<evidence type="ECO:0000256" key="1">
    <source>
        <dbReference type="SAM" id="Phobius"/>
    </source>
</evidence>
<feature type="transmembrane region" description="Helical" evidence="1">
    <location>
        <begin position="21"/>
        <end position="41"/>
    </location>
</feature>
<dbReference type="Proteomes" id="UP000027143">
    <property type="component" value="Unassembled WGS sequence"/>
</dbReference>